<comment type="caution">
    <text evidence="1">The sequence shown here is derived from an EMBL/GenBank/DDBJ whole genome shotgun (WGS) entry which is preliminary data.</text>
</comment>
<proteinExistence type="predicted"/>
<sequence length="51" mass="5680">MANCKKGTHTRENMIFISGNAYGCIWQCGKCGEFEVLATKAQEKRSLLIAK</sequence>
<evidence type="ECO:0000313" key="1">
    <source>
        <dbReference type="EMBL" id="KKL21229.1"/>
    </source>
</evidence>
<accession>A0A0F9BHA4</accession>
<gene>
    <name evidence="1" type="ORF">LCGC14_2447580</name>
</gene>
<dbReference type="AlphaFoldDB" id="A0A0F9BHA4"/>
<organism evidence="1">
    <name type="scientific">marine sediment metagenome</name>
    <dbReference type="NCBI Taxonomy" id="412755"/>
    <lineage>
        <taxon>unclassified sequences</taxon>
        <taxon>metagenomes</taxon>
        <taxon>ecological metagenomes</taxon>
    </lineage>
</organism>
<reference evidence="1" key="1">
    <citation type="journal article" date="2015" name="Nature">
        <title>Complex archaea that bridge the gap between prokaryotes and eukaryotes.</title>
        <authorList>
            <person name="Spang A."/>
            <person name="Saw J.H."/>
            <person name="Jorgensen S.L."/>
            <person name="Zaremba-Niedzwiedzka K."/>
            <person name="Martijn J."/>
            <person name="Lind A.E."/>
            <person name="van Eijk R."/>
            <person name="Schleper C."/>
            <person name="Guy L."/>
            <person name="Ettema T.J."/>
        </authorList>
    </citation>
    <scope>NUCLEOTIDE SEQUENCE</scope>
</reference>
<dbReference type="EMBL" id="LAZR01037811">
    <property type="protein sequence ID" value="KKL21229.1"/>
    <property type="molecule type" value="Genomic_DNA"/>
</dbReference>
<protein>
    <submittedName>
        <fullName evidence="1">Uncharacterized protein</fullName>
    </submittedName>
</protein>
<name>A0A0F9BHA4_9ZZZZ</name>